<dbReference type="SMART" id="SM00448">
    <property type="entry name" value="REC"/>
    <property type="match status" value="1"/>
</dbReference>
<dbReference type="RefSeq" id="WP_345173511.1">
    <property type="nucleotide sequence ID" value="NZ_BAABFQ010000005.1"/>
</dbReference>
<organism evidence="8 9">
    <name type="scientific">Nocardioides caricicola</name>
    <dbReference type="NCBI Taxonomy" id="634770"/>
    <lineage>
        <taxon>Bacteria</taxon>
        <taxon>Bacillati</taxon>
        <taxon>Actinomycetota</taxon>
        <taxon>Actinomycetes</taxon>
        <taxon>Propionibacteriales</taxon>
        <taxon>Nocardioidaceae</taxon>
        <taxon>Nocardioides</taxon>
    </lineage>
</organism>
<dbReference type="PROSITE" id="PS50110">
    <property type="entry name" value="RESPONSE_REGULATORY"/>
    <property type="match status" value="1"/>
</dbReference>
<evidence type="ECO:0000256" key="3">
    <source>
        <dbReference type="ARBA" id="ARBA00023125"/>
    </source>
</evidence>
<keyword evidence="3" id="KW-0238">DNA-binding</keyword>
<evidence type="ECO:0000313" key="8">
    <source>
        <dbReference type="EMBL" id="MFC5495250.1"/>
    </source>
</evidence>
<dbReference type="SUPFAM" id="SSF52172">
    <property type="entry name" value="CheY-like"/>
    <property type="match status" value="1"/>
</dbReference>
<gene>
    <name evidence="8" type="ORF">ACFPKY_19215</name>
</gene>
<dbReference type="InterPro" id="IPR001789">
    <property type="entry name" value="Sig_transdc_resp-reg_receiver"/>
</dbReference>
<dbReference type="PROSITE" id="PS50043">
    <property type="entry name" value="HTH_LUXR_2"/>
    <property type="match status" value="1"/>
</dbReference>
<keyword evidence="1 5" id="KW-0597">Phosphoprotein</keyword>
<accession>A0ABW0N5N3</accession>
<feature type="modified residue" description="4-aspartylphosphate" evidence="5">
    <location>
        <position position="59"/>
    </location>
</feature>
<dbReference type="PROSITE" id="PS00622">
    <property type="entry name" value="HTH_LUXR_1"/>
    <property type="match status" value="1"/>
</dbReference>
<dbReference type="SUPFAM" id="SSF46894">
    <property type="entry name" value="C-terminal effector domain of the bipartite response regulators"/>
    <property type="match status" value="1"/>
</dbReference>
<evidence type="ECO:0000259" key="7">
    <source>
        <dbReference type="PROSITE" id="PS50110"/>
    </source>
</evidence>
<dbReference type="Gene3D" id="3.40.50.2300">
    <property type="match status" value="1"/>
</dbReference>
<evidence type="ECO:0000256" key="5">
    <source>
        <dbReference type="PROSITE-ProRule" id="PRU00169"/>
    </source>
</evidence>
<evidence type="ECO:0000256" key="2">
    <source>
        <dbReference type="ARBA" id="ARBA00023015"/>
    </source>
</evidence>
<dbReference type="PRINTS" id="PR00038">
    <property type="entry name" value="HTHLUXR"/>
</dbReference>
<feature type="domain" description="Response regulatory" evidence="7">
    <location>
        <begin position="8"/>
        <end position="124"/>
    </location>
</feature>
<dbReference type="PANTHER" id="PTHR43214:SF24">
    <property type="entry name" value="TRANSCRIPTIONAL REGULATORY PROTEIN NARL-RELATED"/>
    <property type="match status" value="1"/>
</dbReference>
<keyword evidence="2" id="KW-0805">Transcription regulation</keyword>
<dbReference type="InterPro" id="IPR011006">
    <property type="entry name" value="CheY-like_superfamily"/>
</dbReference>
<keyword evidence="4" id="KW-0804">Transcription</keyword>
<dbReference type="InterPro" id="IPR039420">
    <property type="entry name" value="WalR-like"/>
</dbReference>
<feature type="domain" description="HTH luxR-type" evidence="6">
    <location>
        <begin position="148"/>
        <end position="213"/>
    </location>
</feature>
<comment type="caution">
    <text evidence="8">The sequence shown here is derived from an EMBL/GenBank/DDBJ whole genome shotgun (WGS) entry which is preliminary data.</text>
</comment>
<evidence type="ECO:0000256" key="4">
    <source>
        <dbReference type="ARBA" id="ARBA00023163"/>
    </source>
</evidence>
<dbReference type="InterPro" id="IPR000792">
    <property type="entry name" value="Tscrpt_reg_LuxR_C"/>
</dbReference>
<reference evidence="9" key="1">
    <citation type="journal article" date="2019" name="Int. J. Syst. Evol. Microbiol.">
        <title>The Global Catalogue of Microorganisms (GCM) 10K type strain sequencing project: providing services to taxonomists for standard genome sequencing and annotation.</title>
        <authorList>
            <consortium name="The Broad Institute Genomics Platform"/>
            <consortium name="The Broad Institute Genome Sequencing Center for Infectious Disease"/>
            <person name="Wu L."/>
            <person name="Ma J."/>
        </authorList>
    </citation>
    <scope>NUCLEOTIDE SEQUENCE [LARGE SCALE GENOMIC DNA]</scope>
    <source>
        <strain evidence="9">KACC 13778</strain>
    </source>
</reference>
<sequence>MSEQAQLTVLVVDDHPMFREGLTAVVDSLPWATVVGEAGDGDAAVAEALRTRPDVVLMDLQMPGTNGLEATRRLTAELPETAVVVLTMVENDEAVAAALRAGARGYLVKGASKQEITRALEAAGHGEVILGAGVGAGVLSRLVTRGDALAPFQQLSDREREVLDLVARGLGNGDIARELYLSEKTVRNVVSSILTKLPAASRAEAVARARDAGLGGASV</sequence>
<keyword evidence="9" id="KW-1185">Reference proteome</keyword>
<dbReference type="CDD" id="cd06170">
    <property type="entry name" value="LuxR_C_like"/>
    <property type="match status" value="1"/>
</dbReference>
<evidence type="ECO:0000313" key="9">
    <source>
        <dbReference type="Proteomes" id="UP001595956"/>
    </source>
</evidence>
<dbReference type="InterPro" id="IPR016032">
    <property type="entry name" value="Sig_transdc_resp-reg_C-effctor"/>
</dbReference>
<dbReference type="PANTHER" id="PTHR43214">
    <property type="entry name" value="TWO-COMPONENT RESPONSE REGULATOR"/>
    <property type="match status" value="1"/>
</dbReference>
<dbReference type="Pfam" id="PF00196">
    <property type="entry name" value="GerE"/>
    <property type="match status" value="1"/>
</dbReference>
<evidence type="ECO:0000256" key="1">
    <source>
        <dbReference type="ARBA" id="ARBA00022553"/>
    </source>
</evidence>
<proteinExistence type="predicted"/>
<evidence type="ECO:0000259" key="6">
    <source>
        <dbReference type="PROSITE" id="PS50043"/>
    </source>
</evidence>
<dbReference type="CDD" id="cd17535">
    <property type="entry name" value="REC_NarL-like"/>
    <property type="match status" value="1"/>
</dbReference>
<dbReference type="InterPro" id="IPR058245">
    <property type="entry name" value="NreC/VraR/RcsB-like_REC"/>
</dbReference>
<protein>
    <submittedName>
        <fullName evidence="8">Response regulator transcription factor</fullName>
    </submittedName>
</protein>
<dbReference type="Proteomes" id="UP001595956">
    <property type="component" value="Unassembled WGS sequence"/>
</dbReference>
<name>A0ABW0N5N3_9ACTN</name>
<dbReference type="Pfam" id="PF00072">
    <property type="entry name" value="Response_reg"/>
    <property type="match status" value="1"/>
</dbReference>
<dbReference type="SMART" id="SM00421">
    <property type="entry name" value="HTH_LUXR"/>
    <property type="match status" value="1"/>
</dbReference>
<dbReference type="EMBL" id="JBHSMD010000006">
    <property type="protein sequence ID" value="MFC5495250.1"/>
    <property type="molecule type" value="Genomic_DNA"/>
</dbReference>